<name>E2NH21_9BACE</name>
<reference evidence="1 2" key="2">
    <citation type="submission" date="2009-01" db="EMBL/GenBank/DDBJ databases">
        <title>Draft genome sequence of Bacteroides cellulosilyticus (DSM 14838).</title>
        <authorList>
            <person name="Sudarsanam P."/>
            <person name="Ley R."/>
            <person name="Guruge J."/>
            <person name="Turnbaugh P.J."/>
            <person name="Mahowald M."/>
            <person name="Liep D."/>
            <person name="Gordon J."/>
        </authorList>
    </citation>
    <scope>NUCLEOTIDE SEQUENCE [LARGE SCALE GENOMIC DNA]</scope>
    <source>
        <strain evidence="1 2">DSM 14838</strain>
    </source>
</reference>
<dbReference type="AlphaFoldDB" id="E2NH21"/>
<accession>E2NH21</accession>
<dbReference type="Proteomes" id="UP000003711">
    <property type="component" value="Unassembled WGS sequence"/>
</dbReference>
<protein>
    <submittedName>
        <fullName evidence="1">Uncharacterized protein</fullName>
    </submittedName>
</protein>
<evidence type="ECO:0000313" key="2">
    <source>
        <dbReference type="Proteomes" id="UP000003711"/>
    </source>
</evidence>
<organism evidence="1 2">
    <name type="scientific">Bacteroides cellulosilyticus DSM 14838</name>
    <dbReference type="NCBI Taxonomy" id="537012"/>
    <lineage>
        <taxon>Bacteria</taxon>
        <taxon>Pseudomonadati</taxon>
        <taxon>Bacteroidota</taxon>
        <taxon>Bacteroidia</taxon>
        <taxon>Bacteroidales</taxon>
        <taxon>Bacteroidaceae</taxon>
        <taxon>Bacteroides</taxon>
    </lineage>
</organism>
<gene>
    <name evidence="1" type="ORF">BACCELL_03596</name>
</gene>
<proteinExistence type="predicted"/>
<dbReference type="EMBL" id="ACCH01000263">
    <property type="protein sequence ID" value="EEF88775.1"/>
    <property type="molecule type" value="Genomic_DNA"/>
</dbReference>
<comment type="caution">
    <text evidence="1">The sequence shown here is derived from an EMBL/GenBank/DDBJ whole genome shotgun (WGS) entry which is preliminary data.</text>
</comment>
<reference evidence="1 2" key="1">
    <citation type="submission" date="2008-12" db="EMBL/GenBank/DDBJ databases">
        <authorList>
            <person name="Fulton L."/>
            <person name="Clifton S."/>
            <person name="Fulton B."/>
            <person name="Xu J."/>
            <person name="Minx P."/>
            <person name="Pepin K.H."/>
            <person name="Johnson M."/>
            <person name="Bhonagiri V."/>
            <person name="Nash W.E."/>
            <person name="Mardis E.R."/>
            <person name="Wilson R.K."/>
        </authorList>
    </citation>
    <scope>NUCLEOTIDE SEQUENCE [LARGE SCALE GENOMIC DNA]</scope>
    <source>
        <strain evidence="1 2">DSM 14838</strain>
    </source>
</reference>
<dbReference type="HOGENOM" id="CLU_3265404_0_0_10"/>
<sequence>MGRGREYLFSSLFYNTDGLNGMRCYNGNILGLKRYGCQTCY</sequence>
<evidence type="ECO:0000313" key="1">
    <source>
        <dbReference type="EMBL" id="EEF88775.1"/>
    </source>
</evidence>